<dbReference type="Pfam" id="PF13651">
    <property type="entry name" value="EcoRI_methylase"/>
    <property type="match status" value="1"/>
</dbReference>
<proteinExistence type="predicted"/>
<keyword evidence="1" id="KW-0489">Methyltransferase</keyword>
<dbReference type="EMBL" id="CP031337">
    <property type="protein sequence ID" value="AXK38937.1"/>
    <property type="molecule type" value="Genomic_DNA"/>
</dbReference>
<dbReference type="InterPro" id="IPR002052">
    <property type="entry name" value="DNA_methylase_N6_adenine_CS"/>
</dbReference>
<keyword evidence="1" id="KW-0808">Transferase</keyword>
<evidence type="ECO:0000313" key="2">
    <source>
        <dbReference type="Proteomes" id="UP000254537"/>
    </source>
</evidence>
<reference evidence="1 2" key="1">
    <citation type="submission" date="2018-07" db="EMBL/GenBank/DDBJ databases">
        <title>Crenobacter cavernae sp. nov., isolated from a karst cave.</title>
        <authorList>
            <person name="Zhu H."/>
        </authorList>
    </citation>
    <scope>NUCLEOTIDE SEQUENCE [LARGE SCALE GENOMIC DNA]</scope>
    <source>
        <strain evidence="1 2">K1W11S-77</strain>
    </source>
</reference>
<dbReference type="InterPro" id="IPR025247">
    <property type="entry name" value="EcoRI-like_methylase"/>
</dbReference>
<dbReference type="GO" id="GO:0003676">
    <property type="term" value="F:nucleic acid binding"/>
    <property type="evidence" value="ECO:0007669"/>
    <property type="project" value="InterPro"/>
</dbReference>
<accession>A0A345Y4T5</accession>
<dbReference type="OrthoDB" id="9774673at2"/>
<gene>
    <name evidence="1" type="ORF">DWG20_05540</name>
</gene>
<protein>
    <submittedName>
        <fullName evidence="1">Modification methylase</fullName>
    </submittedName>
</protein>
<evidence type="ECO:0000313" key="1">
    <source>
        <dbReference type="EMBL" id="AXK38937.1"/>
    </source>
</evidence>
<dbReference type="AlphaFoldDB" id="A0A345Y4T5"/>
<dbReference type="GO" id="GO:0008168">
    <property type="term" value="F:methyltransferase activity"/>
    <property type="evidence" value="ECO:0007669"/>
    <property type="project" value="UniProtKB-KW"/>
</dbReference>
<organism evidence="1 2">
    <name type="scientific">Crenobacter cavernae</name>
    <dbReference type="NCBI Taxonomy" id="2290923"/>
    <lineage>
        <taxon>Bacteria</taxon>
        <taxon>Pseudomonadati</taxon>
        <taxon>Pseudomonadota</taxon>
        <taxon>Betaproteobacteria</taxon>
        <taxon>Neisseriales</taxon>
        <taxon>Neisseriaceae</taxon>
        <taxon>Crenobacter</taxon>
    </lineage>
</organism>
<dbReference type="PROSITE" id="PS00092">
    <property type="entry name" value="N6_MTASE"/>
    <property type="match status" value="1"/>
</dbReference>
<dbReference type="Proteomes" id="UP000254537">
    <property type="component" value="Chromosome"/>
</dbReference>
<dbReference type="RefSeq" id="WP_115432872.1">
    <property type="nucleotide sequence ID" value="NZ_CP031337.1"/>
</dbReference>
<name>A0A345Y4T5_9NEIS</name>
<dbReference type="REBASE" id="263636">
    <property type="entry name" value="M.CspS77ORF5540P"/>
</dbReference>
<dbReference type="GO" id="GO:0032259">
    <property type="term" value="P:methylation"/>
    <property type="evidence" value="ECO:0007669"/>
    <property type="project" value="UniProtKB-KW"/>
</dbReference>
<dbReference type="KEGG" id="ccah:DWG20_05540"/>
<sequence>MTQKSKNSNLHSAKKSKQDEFYTQLSDIEKELKHYKKHFNGKVVYCNCDDPRVSNFFHYFSYNFEKLGLKKLITTCYKNQNLDLFSQNRSEKAVYLEYFGDKNNNNLPDLEEIGIKELKGDGDFRSEESIELLKQADIVVTNPPFSLFREYVAQLIEYEKSFVIVGNQNAISYKEIFNLIKENKLWQGYKCGDMAFRVPDYYEAKETRYWEDEQGQKWRSLGNACWYTNLDISKRHEEIILYKKYTPEEYPTYENHNAIEVGQTKEIPMDYFGEMGVPVTFLDKFNPEQFEIVGSSRTLGKPMSEIAEKGSYAQGGPRFYLKNADGTYRRLYDHIVIKRRQK</sequence>